<keyword evidence="12" id="KW-1185">Reference proteome</keyword>
<evidence type="ECO:0000259" key="10">
    <source>
        <dbReference type="Pfam" id="PF23726"/>
    </source>
</evidence>
<evidence type="ECO:0000256" key="6">
    <source>
        <dbReference type="ARBA" id="ARBA00038266"/>
    </source>
</evidence>
<keyword evidence="2" id="KW-0507">mRNA processing</keyword>
<feature type="domain" description="RSE1/DDB1/CPSF1 first beta-propeller" evidence="9">
    <location>
        <begin position="14"/>
        <end position="384"/>
    </location>
</feature>
<feature type="domain" description="RSE1/DDB1/CPSF1 C-terminal" evidence="8">
    <location>
        <begin position="953"/>
        <end position="1288"/>
    </location>
</feature>
<keyword evidence="4" id="KW-0508">mRNA splicing</keyword>
<dbReference type="InterPro" id="IPR015943">
    <property type="entry name" value="WD40/YVTN_repeat-like_dom_sf"/>
</dbReference>
<dbReference type="InterPro" id="IPR018846">
    <property type="entry name" value="Beta-prop_RSE1/DDB1/CPSF1_1st"/>
</dbReference>
<feature type="region of interest" description="Disordered" evidence="7">
    <location>
        <begin position="560"/>
        <end position="580"/>
    </location>
</feature>
<dbReference type="Gene3D" id="2.130.10.10">
    <property type="entry name" value="YVTN repeat-like/Quinoprotein amine dehydrogenase"/>
    <property type="match status" value="3"/>
</dbReference>
<dbReference type="GO" id="GO:0003676">
    <property type="term" value="F:nucleic acid binding"/>
    <property type="evidence" value="ECO:0007669"/>
    <property type="project" value="InterPro"/>
</dbReference>
<protein>
    <recommendedName>
        <fullName evidence="13">DNA damage-binding protein 1</fullName>
    </recommendedName>
</protein>
<dbReference type="GO" id="GO:0008380">
    <property type="term" value="P:RNA splicing"/>
    <property type="evidence" value="ECO:0007669"/>
    <property type="project" value="UniProtKB-KW"/>
</dbReference>
<comment type="subcellular location">
    <subcellularLocation>
        <location evidence="1">Nucleus</location>
    </subcellularLocation>
</comment>
<comment type="caution">
    <text evidence="11">The sequence shown here is derived from an EMBL/GenBank/DDBJ whole genome shotgun (WGS) entry which is preliminary data.</text>
</comment>
<evidence type="ECO:0000313" key="11">
    <source>
        <dbReference type="EMBL" id="KAE8253255.1"/>
    </source>
</evidence>
<keyword evidence="5" id="KW-0539">Nucleus</keyword>
<dbReference type="GO" id="GO:0005681">
    <property type="term" value="C:spliceosomal complex"/>
    <property type="evidence" value="ECO:0007669"/>
    <property type="project" value="UniProtKB-KW"/>
</dbReference>
<dbReference type="Pfam" id="PF23726">
    <property type="entry name" value="Beta-prop_RSE1_2nd"/>
    <property type="match status" value="1"/>
</dbReference>
<evidence type="ECO:0000256" key="3">
    <source>
        <dbReference type="ARBA" id="ARBA00022728"/>
    </source>
</evidence>
<dbReference type="InterPro" id="IPR058543">
    <property type="entry name" value="Beta-prop_RSE1/DDB1/CPSF1_2nd"/>
</dbReference>
<dbReference type="InterPro" id="IPR004871">
    <property type="entry name" value="RSE1/DDB1/CPSF1_C"/>
</dbReference>
<evidence type="ECO:0000256" key="1">
    <source>
        <dbReference type="ARBA" id="ARBA00004123"/>
    </source>
</evidence>
<dbReference type="PANTHER" id="PTHR10644">
    <property type="entry name" value="DNA REPAIR/RNA PROCESSING CPSF FAMILY"/>
    <property type="match status" value="1"/>
</dbReference>
<name>A0A8X7MY02_9BASI</name>
<proteinExistence type="inferred from homology"/>
<dbReference type="GO" id="GO:0006397">
    <property type="term" value="P:mRNA processing"/>
    <property type="evidence" value="ECO:0007669"/>
    <property type="project" value="UniProtKB-KW"/>
</dbReference>
<keyword evidence="3" id="KW-0747">Spliceosome</keyword>
<evidence type="ECO:0000256" key="2">
    <source>
        <dbReference type="ARBA" id="ARBA00022664"/>
    </source>
</evidence>
<comment type="similarity">
    <text evidence="6">Belongs to the RSE1 family.</text>
</comment>
<dbReference type="SUPFAM" id="SSF50978">
    <property type="entry name" value="WD40 repeat-like"/>
    <property type="match status" value="1"/>
</dbReference>
<evidence type="ECO:0000313" key="12">
    <source>
        <dbReference type="Proteomes" id="UP000077684"/>
    </source>
</evidence>
<organism evidence="11 12">
    <name type="scientific">Tilletia controversa</name>
    <name type="common">dwarf bunt fungus</name>
    <dbReference type="NCBI Taxonomy" id="13291"/>
    <lineage>
        <taxon>Eukaryota</taxon>
        <taxon>Fungi</taxon>
        <taxon>Dikarya</taxon>
        <taxon>Basidiomycota</taxon>
        <taxon>Ustilaginomycotina</taxon>
        <taxon>Exobasidiomycetes</taxon>
        <taxon>Tilletiales</taxon>
        <taxon>Tilletiaceae</taxon>
        <taxon>Tilletia</taxon>
    </lineage>
</organism>
<dbReference type="FunFam" id="2.130.10.10:FF:001143">
    <property type="entry name" value="Pre-mRNA-splicing factor rse-1, putative"/>
    <property type="match status" value="1"/>
</dbReference>
<reference evidence="11" key="1">
    <citation type="submission" date="2016-04" db="EMBL/GenBank/DDBJ databases">
        <authorList>
            <person name="Nguyen H.D."/>
            <person name="Samba Siva P."/>
            <person name="Cullis J."/>
            <person name="Levesque C.A."/>
            <person name="Hambleton S."/>
        </authorList>
    </citation>
    <scope>NUCLEOTIDE SEQUENCE</scope>
    <source>
        <strain evidence="11">DAOMC 236426</strain>
    </source>
</reference>
<dbReference type="Pfam" id="PF10433">
    <property type="entry name" value="Beta-prop_RSE1_1st"/>
    <property type="match status" value="1"/>
</dbReference>
<evidence type="ECO:0000256" key="4">
    <source>
        <dbReference type="ARBA" id="ARBA00023187"/>
    </source>
</evidence>
<accession>A0A8X7MY02</accession>
<feature type="compositionally biased region" description="Low complexity" evidence="7">
    <location>
        <begin position="1238"/>
        <end position="1252"/>
    </location>
</feature>
<evidence type="ECO:0000256" key="7">
    <source>
        <dbReference type="SAM" id="MobiDB-lite"/>
    </source>
</evidence>
<evidence type="ECO:0000259" key="9">
    <source>
        <dbReference type="Pfam" id="PF10433"/>
    </source>
</evidence>
<gene>
    <name evidence="11" type="ORF">A4X06_0g1585</name>
</gene>
<feature type="region of interest" description="Disordered" evidence="7">
    <location>
        <begin position="917"/>
        <end position="938"/>
    </location>
</feature>
<evidence type="ECO:0000256" key="5">
    <source>
        <dbReference type="ARBA" id="ARBA00023242"/>
    </source>
</evidence>
<evidence type="ECO:0008006" key="13">
    <source>
        <dbReference type="Google" id="ProtNLM"/>
    </source>
</evidence>
<dbReference type="InterPro" id="IPR050358">
    <property type="entry name" value="RSE1/DDB1/CFT1"/>
</dbReference>
<evidence type="ECO:0000259" key="8">
    <source>
        <dbReference type="Pfam" id="PF03178"/>
    </source>
</evidence>
<feature type="domain" description="RSE1/DDB1/CPSF1 second beta-propeller" evidence="10">
    <location>
        <begin position="471"/>
        <end position="816"/>
    </location>
</feature>
<dbReference type="InterPro" id="IPR036322">
    <property type="entry name" value="WD40_repeat_dom_sf"/>
</dbReference>
<dbReference type="Pfam" id="PF03178">
    <property type="entry name" value="CPSF_A"/>
    <property type="match status" value="1"/>
</dbReference>
<feature type="compositionally biased region" description="Low complexity" evidence="7">
    <location>
        <begin position="917"/>
        <end position="933"/>
    </location>
</feature>
<reference evidence="11" key="2">
    <citation type="journal article" date="2019" name="IMA Fungus">
        <title>Genome sequencing and comparison of five Tilletia species to identify candidate genes for the detection of regulated species infecting wheat.</title>
        <authorList>
            <person name="Nguyen H.D.T."/>
            <person name="Sultana T."/>
            <person name="Kesanakurti P."/>
            <person name="Hambleton S."/>
        </authorList>
    </citation>
    <scope>NUCLEOTIDE SEQUENCE</scope>
    <source>
        <strain evidence="11">DAOMC 236426</strain>
    </source>
</reference>
<sequence>MHLYNLTLSTPSTVSCAALGQFSGTRTQEIVLARGSSHLALLRPDTATGRIRTICEQHTFGLIRSLSAFRLTGGTKDYLVVGSDSGKISILEYNVPQNVFQVVHSEPLGRSGARRIVPGQFLAADPKGRAVMIAATEKAKLVYVLNRDAAANLTISSPLEAHKPNAIIHSICAVDVGFDNPLFAALEVDYEDVDRDPTGEALQSAQKLLTYYELDLGLNHVVRKWSTAVESRANLVIQVPGGYNQNTSRWEGPSGVLVCSEDYVTYVHQGAESHRVPIPRRHHPLENTQEPAGQIIIASVCHRMKNAFFFLLQTESGDLFKLTMDHEGEDLLSLRIKYFDTVPPAAALSIFRAGFLFVASEFGHNHFYSFQKLGDEDDIPEYSSRDLAKMGMGTGAERPAIPRFTPRPLDNLVLTDEINALDPILDAKVLNALPNAPASAGGPADTPQIFTACGRGPRSTLRMLRHGLEVTEVVSSDLPGIPNNVWTTRLRKSDAYDSYIVLSFVNGTLVLSIGEVIEEVPESTSGFLTSAPTLAVQQLGEDGLLQVHLHGIRHILPDSQVTEWNTPPDPRSGEPTSIAATSTNERQVIVALSSNELVYFEMDLEGQLNEYQERRSTGGARVLALSMASVPPGRQRTPYVAVGCDDQTVRILSLDPDSTLQNLSLQVLTALPSSIVMAEMRDAAVDRNHLTLFVNIGLVNGVLLRTVLDPISGQLTDTRTRFLGSKPVKLTRVLLSSAASSSAQGQGAGQGQEQGGMMEAVLALSSKTWLSYTFADRVQFSRLLYEPLDHVWSFSAELCPEGLIGVIGGTLRIFTIANLGTKLKQDIVPLSYTPRKMAPHPSRPGRFFVVEADHRVLSPWTQQQRLKGTRNGSASTTTKDVGVLDLDPTQFGLVSGERGQWASCVRCVNMVEQSSAPASGSASAANGSSATVNGGAGGSGAGVVSEELNAVGTTWKYELEENEAAFSVGVVSLSSHTGSGISEPYVVVGSGRDVTPGGDSLGRTCSKAFLSTFRMLDGGARLELVHRTEVEDVPLAIVGFGSRLLCGVGRTLRVYDMGKKKLLRKCETRAIPTAIVSLSTQGTRILMGDMQESVFFATYKPLENRLIVFADDVMPRWMTTHAMLDYETYVGADKFGNVFVGRLAEAELSAKVDEDPTGLTVMHEKPYLHGTAHRTKIEAHFHLGEIVTSLALTSLVSGGREVVVYTTLGGSVGVLVPFVSKEDVEMLSTLEMHLRQQTSSTSSNESSGAAATPTLTGPSVLGRDHLIYRSVYGPVKNVVDGDLCETFGTLLAPSRQLGIAQELEERTPAEINKKLDQLRPF</sequence>
<dbReference type="Proteomes" id="UP000077684">
    <property type="component" value="Unassembled WGS sequence"/>
</dbReference>
<feature type="region of interest" description="Disordered" evidence="7">
    <location>
        <begin position="1235"/>
        <end position="1256"/>
    </location>
</feature>
<dbReference type="EMBL" id="LWDE02000104">
    <property type="protein sequence ID" value="KAE8253255.1"/>
    <property type="molecule type" value="Genomic_DNA"/>
</dbReference>